<evidence type="ECO:0000313" key="2">
    <source>
        <dbReference type="EMBL" id="KYF62405.1"/>
    </source>
</evidence>
<evidence type="ECO:0000256" key="1">
    <source>
        <dbReference type="SAM" id="MobiDB-lite"/>
    </source>
</evidence>
<protein>
    <submittedName>
        <fullName evidence="2">Uncharacterized protein</fullName>
    </submittedName>
</protein>
<organism evidence="2 3">
    <name type="scientific">Sorangium cellulosum</name>
    <name type="common">Polyangium cellulosum</name>
    <dbReference type="NCBI Taxonomy" id="56"/>
    <lineage>
        <taxon>Bacteria</taxon>
        <taxon>Pseudomonadati</taxon>
        <taxon>Myxococcota</taxon>
        <taxon>Polyangia</taxon>
        <taxon>Polyangiales</taxon>
        <taxon>Polyangiaceae</taxon>
        <taxon>Sorangium</taxon>
    </lineage>
</organism>
<name>A0A150Q314_SORCE</name>
<dbReference type="EMBL" id="JELX01000714">
    <property type="protein sequence ID" value="KYF62405.1"/>
    <property type="molecule type" value="Genomic_DNA"/>
</dbReference>
<gene>
    <name evidence="2" type="ORF">BE04_15625</name>
</gene>
<dbReference type="AlphaFoldDB" id="A0A150Q314"/>
<sequence length="74" mass="8259">MRLRAERKFAFWDAKMPQMRMSPSRTGSQLASPWRRRRASAERPGARGAETAASPACPETSIILPSLAPPRPRP</sequence>
<accession>A0A150Q314</accession>
<feature type="region of interest" description="Disordered" evidence="1">
    <location>
        <begin position="19"/>
        <end position="74"/>
    </location>
</feature>
<feature type="compositionally biased region" description="Polar residues" evidence="1">
    <location>
        <begin position="21"/>
        <end position="31"/>
    </location>
</feature>
<evidence type="ECO:0000313" key="3">
    <source>
        <dbReference type="Proteomes" id="UP000075604"/>
    </source>
</evidence>
<reference evidence="2 3" key="1">
    <citation type="submission" date="2014-02" db="EMBL/GenBank/DDBJ databases">
        <title>The small core and large imbalanced accessory genome model reveals a collaborative survival strategy of Sorangium cellulosum strains in nature.</title>
        <authorList>
            <person name="Han K."/>
            <person name="Peng R."/>
            <person name="Blom J."/>
            <person name="Li Y.-Z."/>
        </authorList>
    </citation>
    <scope>NUCLEOTIDE SEQUENCE [LARGE SCALE GENOMIC DNA]</scope>
    <source>
        <strain evidence="2 3">So0157-18</strain>
    </source>
</reference>
<proteinExistence type="predicted"/>
<dbReference type="Proteomes" id="UP000075604">
    <property type="component" value="Unassembled WGS sequence"/>
</dbReference>
<comment type="caution">
    <text evidence="2">The sequence shown here is derived from an EMBL/GenBank/DDBJ whole genome shotgun (WGS) entry which is preliminary data.</text>
</comment>